<name>A0A0F8X481_9ZZZZ</name>
<accession>A0A0F8X481</accession>
<protein>
    <submittedName>
        <fullName evidence="1">Uncharacterized protein</fullName>
    </submittedName>
</protein>
<comment type="caution">
    <text evidence="1">The sequence shown here is derived from an EMBL/GenBank/DDBJ whole genome shotgun (WGS) entry which is preliminary data.</text>
</comment>
<gene>
    <name evidence="1" type="ORF">LCGC14_3071780</name>
</gene>
<evidence type="ECO:0000313" key="1">
    <source>
        <dbReference type="EMBL" id="KKK55715.1"/>
    </source>
</evidence>
<organism evidence="1">
    <name type="scientific">marine sediment metagenome</name>
    <dbReference type="NCBI Taxonomy" id="412755"/>
    <lineage>
        <taxon>unclassified sequences</taxon>
        <taxon>metagenomes</taxon>
        <taxon>ecological metagenomes</taxon>
    </lineage>
</organism>
<proteinExistence type="predicted"/>
<sequence length="76" mass="8170">MQPTEKFRAGLVSAAIFEREVEGPNGTFKSQSIALQTSYKKDGEFVNKNLTIISGNLDNAIKVLTEARDSLAAPAA</sequence>
<reference evidence="1" key="1">
    <citation type="journal article" date="2015" name="Nature">
        <title>Complex archaea that bridge the gap between prokaryotes and eukaryotes.</title>
        <authorList>
            <person name="Spang A."/>
            <person name="Saw J.H."/>
            <person name="Jorgensen S.L."/>
            <person name="Zaremba-Niedzwiedzka K."/>
            <person name="Martijn J."/>
            <person name="Lind A.E."/>
            <person name="van Eijk R."/>
            <person name="Schleper C."/>
            <person name="Guy L."/>
            <person name="Ettema T.J."/>
        </authorList>
    </citation>
    <scope>NUCLEOTIDE SEQUENCE</scope>
</reference>
<dbReference type="EMBL" id="LAZR01065361">
    <property type="protein sequence ID" value="KKK55715.1"/>
    <property type="molecule type" value="Genomic_DNA"/>
</dbReference>
<dbReference type="AlphaFoldDB" id="A0A0F8X481"/>